<evidence type="ECO:0000313" key="2">
    <source>
        <dbReference type="Proteomes" id="UP001283341"/>
    </source>
</evidence>
<keyword evidence="2" id="KW-1185">Reference proteome</keyword>
<dbReference type="AlphaFoldDB" id="A0AAE0I6A5"/>
<dbReference type="EMBL" id="JAUEDM010000004">
    <property type="protein sequence ID" value="KAK3319240.1"/>
    <property type="molecule type" value="Genomic_DNA"/>
</dbReference>
<proteinExistence type="predicted"/>
<dbReference type="Proteomes" id="UP001283341">
    <property type="component" value="Unassembled WGS sequence"/>
</dbReference>
<feature type="non-terminal residue" evidence="1">
    <location>
        <position position="1"/>
    </location>
</feature>
<sequence>LNKMGVAFELVRYALKDSHRTEGYSQSIKKAMVLPQDIRFTPYDNRTNKCFSAPVPAVVGDVERKIIDSFPIINHVPAACLGSSPDDLALPHLAVGMMRSEGDIGEIRLQSAYDGAILVHGRNEALAYLGQPDPSGEAHVIAITSNGRIVDLFANYA</sequence>
<protein>
    <submittedName>
        <fullName evidence="1">Uncharacterized protein</fullName>
    </submittedName>
</protein>
<feature type="non-terminal residue" evidence="1">
    <location>
        <position position="157"/>
    </location>
</feature>
<reference evidence="1" key="1">
    <citation type="journal article" date="2023" name="Mol. Phylogenet. Evol.">
        <title>Genome-scale phylogeny and comparative genomics of the fungal order Sordariales.</title>
        <authorList>
            <person name="Hensen N."/>
            <person name="Bonometti L."/>
            <person name="Westerberg I."/>
            <person name="Brannstrom I.O."/>
            <person name="Guillou S."/>
            <person name="Cros-Aarteil S."/>
            <person name="Calhoun S."/>
            <person name="Haridas S."/>
            <person name="Kuo A."/>
            <person name="Mondo S."/>
            <person name="Pangilinan J."/>
            <person name="Riley R."/>
            <person name="LaButti K."/>
            <person name="Andreopoulos B."/>
            <person name="Lipzen A."/>
            <person name="Chen C."/>
            <person name="Yan M."/>
            <person name="Daum C."/>
            <person name="Ng V."/>
            <person name="Clum A."/>
            <person name="Steindorff A."/>
            <person name="Ohm R.A."/>
            <person name="Martin F."/>
            <person name="Silar P."/>
            <person name="Natvig D.O."/>
            <person name="Lalanne C."/>
            <person name="Gautier V."/>
            <person name="Ament-Velasquez S.L."/>
            <person name="Kruys A."/>
            <person name="Hutchinson M.I."/>
            <person name="Powell A.J."/>
            <person name="Barry K."/>
            <person name="Miller A.N."/>
            <person name="Grigoriev I.V."/>
            <person name="Debuchy R."/>
            <person name="Gladieux P."/>
            <person name="Hiltunen Thoren M."/>
            <person name="Johannesson H."/>
        </authorList>
    </citation>
    <scope>NUCLEOTIDE SEQUENCE</scope>
    <source>
        <strain evidence="1">CBS 118394</strain>
    </source>
</reference>
<evidence type="ECO:0000313" key="1">
    <source>
        <dbReference type="EMBL" id="KAK3319240.1"/>
    </source>
</evidence>
<reference evidence="1" key="2">
    <citation type="submission" date="2023-06" db="EMBL/GenBank/DDBJ databases">
        <authorList>
            <consortium name="Lawrence Berkeley National Laboratory"/>
            <person name="Haridas S."/>
            <person name="Hensen N."/>
            <person name="Bonometti L."/>
            <person name="Westerberg I."/>
            <person name="Brannstrom I.O."/>
            <person name="Guillou S."/>
            <person name="Cros-Aarteil S."/>
            <person name="Calhoun S."/>
            <person name="Kuo A."/>
            <person name="Mondo S."/>
            <person name="Pangilinan J."/>
            <person name="Riley R."/>
            <person name="Labutti K."/>
            <person name="Andreopoulos B."/>
            <person name="Lipzen A."/>
            <person name="Chen C."/>
            <person name="Yanf M."/>
            <person name="Daum C."/>
            <person name="Ng V."/>
            <person name="Clum A."/>
            <person name="Steindorff A."/>
            <person name="Ohm R."/>
            <person name="Martin F."/>
            <person name="Silar P."/>
            <person name="Natvig D."/>
            <person name="Lalanne C."/>
            <person name="Gautier V."/>
            <person name="Ament-Velasquez S.L."/>
            <person name="Kruys A."/>
            <person name="Hutchinson M.I."/>
            <person name="Powell A.J."/>
            <person name="Barry K."/>
            <person name="Miller A.N."/>
            <person name="Grigoriev I.V."/>
            <person name="Debuchy R."/>
            <person name="Gladieux P."/>
            <person name="Thoren M.H."/>
            <person name="Johannesson H."/>
        </authorList>
    </citation>
    <scope>NUCLEOTIDE SEQUENCE</scope>
    <source>
        <strain evidence="1">CBS 118394</strain>
    </source>
</reference>
<name>A0AAE0I6A5_9PEZI</name>
<gene>
    <name evidence="1" type="ORF">B0H66DRAFT_454693</name>
</gene>
<comment type="caution">
    <text evidence="1">The sequence shown here is derived from an EMBL/GenBank/DDBJ whole genome shotgun (WGS) entry which is preliminary data.</text>
</comment>
<organism evidence="1 2">
    <name type="scientific">Apodospora peruviana</name>
    <dbReference type="NCBI Taxonomy" id="516989"/>
    <lineage>
        <taxon>Eukaryota</taxon>
        <taxon>Fungi</taxon>
        <taxon>Dikarya</taxon>
        <taxon>Ascomycota</taxon>
        <taxon>Pezizomycotina</taxon>
        <taxon>Sordariomycetes</taxon>
        <taxon>Sordariomycetidae</taxon>
        <taxon>Sordariales</taxon>
        <taxon>Lasiosphaeriaceae</taxon>
        <taxon>Apodospora</taxon>
    </lineage>
</organism>
<accession>A0AAE0I6A5</accession>